<keyword evidence="3" id="KW-1185">Reference proteome</keyword>
<protein>
    <submittedName>
        <fullName evidence="2">Uncharacterized protein</fullName>
    </submittedName>
</protein>
<dbReference type="Proteomes" id="UP000075884">
    <property type="component" value="Unassembled WGS sequence"/>
</dbReference>
<dbReference type="EnsemblMetazoa" id="ADIR014471-RA">
    <property type="protein sequence ID" value="ADIR014471-PA"/>
    <property type="gene ID" value="ADIR014471"/>
</dbReference>
<feature type="region of interest" description="Disordered" evidence="1">
    <location>
        <begin position="21"/>
        <end position="45"/>
    </location>
</feature>
<proteinExistence type="predicted"/>
<reference evidence="2" key="2">
    <citation type="submission" date="2020-05" db="UniProtKB">
        <authorList>
            <consortium name="EnsemblMetazoa"/>
        </authorList>
    </citation>
    <scope>IDENTIFICATION</scope>
    <source>
        <strain evidence="2">WRAIR2</strain>
    </source>
</reference>
<evidence type="ECO:0000256" key="1">
    <source>
        <dbReference type="SAM" id="MobiDB-lite"/>
    </source>
</evidence>
<organism evidence="2 3">
    <name type="scientific">Anopheles dirus</name>
    <dbReference type="NCBI Taxonomy" id="7168"/>
    <lineage>
        <taxon>Eukaryota</taxon>
        <taxon>Metazoa</taxon>
        <taxon>Ecdysozoa</taxon>
        <taxon>Arthropoda</taxon>
        <taxon>Hexapoda</taxon>
        <taxon>Insecta</taxon>
        <taxon>Pterygota</taxon>
        <taxon>Neoptera</taxon>
        <taxon>Endopterygota</taxon>
        <taxon>Diptera</taxon>
        <taxon>Nematocera</taxon>
        <taxon>Culicoidea</taxon>
        <taxon>Culicidae</taxon>
        <taxon>Anophelinae</taxon>
        <taxon>Anopheles</taxon>
    </lineage>
</organism>
<sequence>TSRSISNYYLYIRVRVTKQPEQEAGWRMPQKNEGSTDTDTNSLLC</sequence>
<name>A0A182NX81_9DIPT</name>
<accession>A0A182NX81</accession>
<evidence type="ECO:0000313" key="3">
    <source>
        <dbReference type="Proteomes" id="UP000075884"/>
    </source>
</evidence>
<reference evidence="3" key="1">
    <citation type="submission" date="2013-03" db="EMBL/GenBank/DDBJ databases">
        <title>The Genome Sequence of Anopheles dirus WRAIR2.</title>
        <authorList>
            <consortium name="The Broad Institute Genomics Platform"/>
            <person name="Neafsey D.E."/>
            <person name="Walton C."/>
            <person name="Walker B."/>
            <person name="Young S.K."/>
            <person name="Zeng Q."/>
            <person name="Gargeya S."/>
            <person name="Fitzgerald M."/>
            <person name="Haas B."/>
            <person name="Abouelleil A."/>
            <person name="Allen A.W."/>
            <person name="Alvarado L."/>
            <person name="Arachchi H.M."/>
            <person name="Berlin A.M."/>
            <person name="Chapman S.B."/>
            <person name="Gainer-Dewar J."/>
            <person name="Goldberg J."/>
            <person name="Griggs A."/>
            <person name="Gujja S."/>
            <person name="Hansen M."/>
            <person name="Howarth C."/>
            <person name="Imamovic A."/>
            <person name="Ireland A."/>
            <person name="Larimer J."/>
            <person name="McCowan C."/>
            <person name="Murphy C."/>
            <person name="Pearson M."/>
            <person name="Poon T.W."/>
            <person name="Priest M."/>
            <person name="Roberts A."/>
            <person name="Saif S."/>
            <person name="Shea T."/>
            <person name="Sisk P."/>
            <person name="Sykes S."/>
            <person name="Wortman J."/>
            <person name="Nusbaum C."/>
            <person name="Birren B."/>
        </authorList>
    </citation>
    <scope>NUCLEOTIDE SEQUENCE [LARGE SCALE GENOMIC DNA]</scope>
    <source>
        <strain evidence="3">WRAIR2</strain>
    </source>
</reference>
<dbReference type="VEuPathDB" id="VectorBase:ADIR014471"/>
<dbReference type="AlphaFoldDB" id="A0A182NX81"/>
<evidence type="ECO:0000313" key="2">
    <source>
        <dbReference type="EnsemblMetazoa" id="ADIR014471-PA"/>
    </source>
</evidence>
<feature type="compositionally biased region" description="Polar residues" evidence="1">
    <location>
        <begin position="32"/>
        <end position="45"/>
    </location>
</feature>